<dbReference type="Proteomes" id="UP000251960">
    <property type="component" value="Chromosome 6"/>
</dbReference>
<evidence type="ECO:0000313" key="1">
    <source>
        <dbReference type="EMBL" id="PWZ19003.1"/>
    </source>
</evidence>
<organism evidence="1 2">
    <name type="scientific">Zea mays</name>
    <name type="common">Maize</name>
    <dbReference type="NCBI Taxonomy" id="4577"/>
    <lineage>
        <taxon>Eukaryota</taxon>
        <taxon>Viridiplantae</taxon>
        <taxon>Streptophyta</taxon>
        <taxon>Embryophyta</taxon>
        <taxon>Tracheophyta</taxon>
        <taxon>Spermatophyta</taxon>
        <taxon>Magnoliopsida</taxon>
        <taxon>Liliopsida</taxon>
        <taxon>Poales</taxon>
        <taxon>Poaceae</taxon>
        <taxon>PACMAD clade</taxon>
        <taxon>Panicoideae</taxon>
        <taxon>Andropogonodae</taxon>
        <taxon>Andropogoneae</taxon>
        <taxon>Tripsacinae</taxon>
        <taxon>Zea</taxon>
    </lineage>
</organism>
<proteinExistence type="predicted"/>
<evidence type="ECO:0000313" key="2">
    <source>
        <dbReference type="Proteomes" id="UP000251960"/>
    </source>
</evidence>
<sequence>MLELKEARDSVIVQSTRYQQAIRNYHSKNIRERSFAVGDLVLRNIQSMKDKHKLPHPPLCHLGSTPVRRLSTLA</sequence>
<dbReference type="AlphaFoldDB" id="A0A3L6EEW5"/>
<reference evidence="1 2" key="1">
    <citation type="journal article" date="2018" name="Nat. Genet.">
        <title>Extensive intraspecific gene order and gene structural variations between Mo17 and other maize genomes.</title>
        <authorList>
            <person name="Sun S."/>
            <person name="Zhou Y."/>
            <person name="Chen J."/>
            <person name="Shi J."/>
            <person name="Zhao H."/>
            <person name="Zhao H."/>
            <person name="Song W."/>
            <person name="Zhang M."/>
            <person name="Cui Y."/>
            <person name="Dong X."/>
            <person name="Liu H."/>
            <person name="Ma X."/>
            <person name="Jiao Y."/>
            <person name="Wang B."/>
            <person name="Wei X."/>
            <person name="Stein J.C."/>
            <person name="Glaubitz J.C."/>
            <person name="Lu F."/>
            <person name="Yu G."/>
            <person name="Liang C."/>
            <person name="Fengler K."/>
            <person name="Li B."/>
            <person name="Rafalski A."/>
            <person name="Schnable P.S."/>
            <person name="Ware D.H."/>
            <person name="Buckler E.S."/>
            <person name="Lai J."/>
        </authorList>
    </citation>
    <scope>NUCLEOTIDE SEQUENCE [LARGE SCALE GENOMIC DNA]</scope>
    <source>
        <strain evidence="2">cv. Missouri 17</strain>
        <tissue evidence="1">Seedling</tissue>
    </source>
</reference>
<protein>
    <submittedName>
        <fullName evidence="1">Uncharacterized protein</fullName>
    </submittedName>
</protein>
<comment type="caution">
    <text evidence="1">The sequence shown here is derived from an EMBL/GenBank/DDBJ whole genome shotgun (WGS) entry which is preliminary data.</text>
</comment>
<name>A0A3L6EEW5_MAIZE</name>
<dbReference type="EMBL" id="NCVQ01000007">
    <property type="protein sequence ID" value="PWZ19003.1"/>
    <property type="molecule type" value="Genomic_DNA"/>
</dbReference>
<gene>
    <name evidence="1" type="ORF">Zm00014a_032585</name>
</gene>
<accession>A0A3L6EEW5</accession>